<feature type="domain" description="HTH cro/C1-type" evidence="1">
    <location>
        <begin position="7"/>
        <end position="58"/>
    </location>
</feature>
<dbReference type="SUPFAM" id="SSF47413">
    <property type="entry name" value="lambda repressor-like DNA-binding domains"/>
    <property type="match status" value="1"/>
</dbReference>
<dbReference type="GeneID" id="75136833"/>
<proteinExistence type="predicted"/>
<dbReference type="CDD" id="cd00093">
    <property type="entry name" value="HTH_XRE"/>
    <property type="match status" value="1"/>
</dbReference>
<organism evidence="2 3">
    <name type="scientific">Ligilactobacillus agilis</name>
    <dbReference type="NCBI Taxonomy" id="1601"/>
    <lineage>
        <taxon>Bacteria</taxon>
        <taxon>Bacillati</taxon>
        <taxon>Bacillota</taxon>
        <taxon>Bacilli</taxon>
        <taxon>Lactobacillales</taxon>
        <taxon>Lactobacillaceae</taxon>
        <taxon>Ligilactobacillus</taxon>
    </lineage>
</organism>
<evidence type="ECO:0000259" key="1">
    <source>
        <dbReference type="PROSITE" id="PS50943"/>
    </source>
</evidence>
<dbReference type="PROSITE" id="PS50943">
    <property type="entry name" value="HTH_CROC1"/>
    <property type="match status" value="1"/>
</dbReference>
<dbReference type="SMART" id="SM00530">
    <property type="entry name" value="HTH_XRE"/>
    <property type="match status" value="1"/>
</dbReference>
<name>A0A9Q9JAI1_9LACO</name>
<gene>
    <name evidence="2" type="ORF">N4562_03225</name>
</gene>
<dbReference type="EMBL" id="CP104396">
    <property type="protein sequence ID" value="UXC64065.1"/>
    <property type="molecule type" value="Genomic_DNA"/>
</dbReference>
<dbReference type="InterPro" id="IPR001387">
    <property type="entry name" value="Cro/C1-type_HTH"/>
</dbReference>
<dbReference type="Proteomes" id="UP001058429">
    <property type="component" value="Chromosome"/>
</dbReference>
<dbReference type="Gene3D" id="1.10.260.40">
    <property type="entry name" value="lambda repressor-like DNA-binding domains"/>
    <property type="match status" value="1"/>
</dbReference>
<reference evidence="2" key="1">
    <citation type="submission" date="2022-09" db="EMBL/GenBank/DDBJ databases">
        <title>Complete genome of Ligilactobacillus agilis AM_LB6, isolated from chicken feces.</title>
        <authorList>
            <person name="den Bakker H.C."/>
            <person name="Mann A."/>
        </authorList>
    </citation>
    <scope>NUCLEOTIDE SEQUENCE</scope>
    <source>
        <strain evidence="2">AM_LB6</strain>
    </source>
</reference>
<dbReference type="AlphaFoldDB" id="A0A9Q9JAI1"/>
<dbReference type="RefSeq" id="WP_260904588.1">
    <property type="nucleotide sequence ID" value="NZ_CP104396.1"/>
</dbReference>
<sequence>MTIYQRIKELARLKGVSIRELEKQLGFSNGAINKWDVKAPSDKLEKVANYFNVSTDYLLGRDASPSKGKDKGANVVDLKNDDVILTYEGKPIPPEDLKLIQRLMNSTRNDL</sequence>
<protein>
    <submittedName>
        <fullName evidence="2">Helix-turn-helix domain-containing protein</fullName>
    </submittedName>
</protein>
<evidence type="ECO:0000313" key="3">
    <source>
        <dbReference type="Proteomes" id="UP001058429"/>
    </source>
</evidence>
<accession>A0A9Q9JAI1</accession>
<evidence type="ECO:0000313" key="2">
    <source>
        <dbReference type="EMBL" id="UXC64065.1"/>
    </source>
</evidence>
<dbReference type="InterPro" id="IPR010982">
    <property type="entry name" value="Lambda_DNA-bd_dom_sf"/>
</dbReference>
<dbReference type="GO" id="GO:0003677">
    <property type="term" value="F:DNA binding"/>
    <property type="evidence" value="ECO:0007669"/>
    <property type="project" value="InterPro"/>
</dbReference>